<reference evidence="1 3" key="1">
    <citation type="journal article" date="2004" name="Nat. Genet.">
        <title>Comparison of genome degradation in Paratyphi A and Typhi, human-restricted serovars of Salmonella enterica that cause typhoid.</title>
        <authorList>
            <person name="McClelland M."/>
            <person name="Sanderson K.E."/>
            <person name="Clifton S.W."/>
            <person name="Latreille P."/>
            <person name="Porwollik S."/>
            <person name="Sabo A."/>
            <person name="Meyer R."/>
            <person name="Bieri T."/>
            <person name="Ozersky P."/>
            <person name="McLellan M."/>
            <person name="Harkins C.R."/>
            <person name="Wang C."/>
            <person name="Nguyen C."/>
            <person name="Berghoff A."/>
            <person name="Elliott G."/>
            <person name="Kohlberg S."/>
            <person name="Strong C."/>
            <person name="Du F."/>
            <person name="Carter J."/>
            <person name="Kremizki C."/>
            <person name="Layman D."/>
            <person name="Leonard S."/>
            <person name="Sun H."/>
            <person name="Fulton L."/>
            <person name="Nash W."/>
            <person name="Miner T."/>
            <person name="Minx P."/>
            <person name="Delehaunty K."/>
            <person name="Fronick C."/>
            <person name="Magrini V."/>
            <person name="Nhan M."/>
            <person name="Warren W."/>
            <person name="Florea L."/>
            <person name="Spieth J."/>
            <person name="Wilson R.K."/>
        </authorList>
    </citation>
    <scope>NUCLEOTIDE SEQUENCE [LARGE SCALE GENOMIC DNA]</scope>
    <source>
        <strain evidence="1">ATCC 9150</strain>
        <strain evidence="3">ATCC 9150 / SARB42</strain>
    </source>
</reference>
<evidence type="ECO:0000313" key="2">
    <source>
        <dbReference type="EMBL" id="HAE6987807.1"/>
    </source>
</evidence>
<sequence length="53" mass="5953">MTAKEETKGVSVRAAAVNMNPLKRKENYLSATIIAQKEGYWYSHLLSSLQLVI</sequence>
<dbReference type="Proteomes" id="UP000008185">
    <property type="component" value="Chromosome"/>
</dbReference>
<dbReference type="EMBL" id="DAASTS010000019">
    <property type="protein sequence ID" value="HAE6987807.1"/>
    <property type="molecule type" value="Genomic_DNA"/>
</dbReference>
<dbReference type="EMBL" id="CP000026">
    <property type="protein sequence ID" value="AAV76848.1"/>
    <property type="molecule type" value="Genomic_DNA"/>
</dbReference>
<accession>A0A0H2WMW8</accession>
<organism evidence="1 3">
    <name type="scientific">Salmonella paratyphi A (strain ATCC 9150 / SARB42)</name>
    <dbReference type="NCBI Taxonomy" id="295319"/>
    <lineage>
        <taxon>Bacteria</taxon>
        <taxon>Pseudomonadati</taxon>
        <taxon>Pseudomonadota</taxon>
        <taxon>Gammaproteobacteria</taxon>
        <taxon>Enterobacterales</taxon>
        <taxon>Enterobacteriaceae</taxon>
        <taxon>Salmonella</taxon>
    </lineage>
</organism>
<gene>
    <name evidence="1" type="ordered locus">SPA0863</name>
    <name evidence="2" type="ORF">GNB70_003570</name>
</gene>
<dbReference type="HOGENOM" id="CLU_213943_0_0_6"/>
<reference evidence="2" key="3">
    <citation type="submission" date="2018-07" db="EMBL/GenBank/DDBJ databases">
        <authorList>
            <consortium name="NCBI Pathogen Detection Project"/>
        </authorList>
    </citation>
    <scope>NUCLEOTIDE SEQUENCE</scope>
    <source>
        <strain evidence="2">ATCC 9150</strain>
    </source>
</reference>
<dbReference type="AlphaFoldDB" id="A0A0H2WMW8"/>
<dbReference type="RefSeq" id="WP_001634510.1">
    <property type="nucleotide sequence ID" value="NC_006511.1"/>
</dbReference>
<reference evidence="2" key="2">
    <citation type="journal article" date="2018" name="Genome Biol.">
        <title>SKESA: strategic k-mer extension for scrupulous assemblies.</title>
        <authorList>
            <person name="Souvorov A."/>
            <person name="Agarwala R."/>
            <person name="Lipman D.J."/>
        </authorList>
    </citation>
    <scope>NUCLEOTIDE SEQUENCE</scope>
    <source>
        <strain evidence="2">ATCC 9150</strain>
    </source>
</reference>
<dbReference type="KEGG" id="spt:SPA0863"/>
<evidence type="ECO:0000313" key="3">
    <source>
        <dbReference type="Proteomes" id="UP000008185"/>
    </source>
</evidence>
<evidence type="ECO:0000313" key="1">
    <source>
        <dbReference type="EMBL" id="AAV76848.1"/>
    </source>
</evidence>
<name>A0A0H2WMW8_SALPA</name>
<proteinExistence type="predicted"/>
<protein>
    <submittedName>
        <fullName evidence="2">Cytoplasmic protein</fullName>
    </submittedName>
</protein>